<proteinExistence type="predicted"/>
<sequence>MSLHLVAASSIALAVGSFYAARRLQSRGVRAIVLLAVAAALFALPIAHGRDDPLLAQSLCCILSMSAFKALALAQGRGCLAKPDLDLWTFLGVMLLPVIPLPCAPERSKHGALALRKVRSGLIKLASFAGLVASTLWATHRVERMAASPAASPLTALLAPWLLLACHWGGGVALMLEVDGCGDLTDAAALAAFGVAAEPHFDRVWLSSSFSELWARRWNLTVSSVLKAAFYDPAMEGRLFADSPSSAAKAPSPSSAAAASPAASSPATPFQAPATPLAAAVAAAHAATDARPSRADMAAWAATAGADTGAITDADINTTTCGTAAAGDAAGEGGCSPQPHTASPASSQRSLSDAGSSLGLGGTLPSESEWSAGRSSTVADLAPRSHSRCFKRDSVTSADPATPEKRVEAAVDVEVAAATEEKAAAHGSELRRRHQHHQHQHQHADQHHRPAAEPAANSAKPAATAPPASAPPAPPSIARSSGSSTSGGRGGGADVRLRRFLALLLTFFTSGVWHELVAFTMTGRTTGGSWLLLFTLQAIILTIESELRKATRRAGIRVPLWASRVMTMLLFMSMLSLLWYPPMLSTGMIDALVSQGDRAAAAGAAAAARLEAALLPAVAAVMPAGGGAEGVRAWLLSGVAAS</sequence>
<protein>
    <recommendedName>
        <fullName evidence="5">Wax synthase domain-containing protein</fullName>
    </recommendedName>
</protein>
<evidence type="ECO:0000256" key="1">
    <source>
        <dbReference type="SAM" id="MobiDB-lite"/>
    </source>
</evidence>
<keyword evidence="2" id="KW-0812">Transmembrane</keyword>
<feature type="compositionally biased region" description="Basic and acidic residues" evidence="1">
    <location>
        <begin position="421"/>
        <end position="430"/>
    </location>
</feature>
<keyword evidence="2" id="KW-0472">Membrane</keyword>
<gene>
    <name evidence="3" type="ORF">HXX76_013067</name>
</gene>
<evidence type="ECO:0008006" key="5">
    <source>
        <dbReference type="Google" id="ProtNLM"/>
    </source>
</evidence>
<dbReference type="OrthoDB" id="1077582at2759"/>
<name>A0A835VSM7_CHLIN</name>
<feature type="region of interest" description="Disordered" evidence="1">
    <location>
        <begin position="243"/>
        <end position="270"/>
    </location>
</feature>
<feature type="transmembrane region" description="Helical" evidence="2">
    <location>
        <begin position="500"/>
        <end position="521"/>
    </location>
</feature>
<comment type="caution">
    <text evidence="3">The sequence shown here is derived from an EMBL/GenBank/DDBJ whole genome shotgun (WGS) entry which is preliminary data.</text>
</comment>
<feature type="compositionally biased region" description="Basic residues" evidence="1">
    <location>
        <begin position="431"/>
        <end position="441"/>
    </location>
</feature>
<dbReference type="InterPro" id="IPR044851">
    <property type="entry name" value="Wax_synthase"/>
</dbReference>
<dbReference type="GO" id="GO:0008374">
    <property type="term" value="F:O-acyltransferase activity"/>
    <property type="evidence" value="ECO:0007669"/>
    <property type="project" value="InterPro"/>
</dbReference>
<feature type="transmembrane region" description="Helical" evidence="2">
    <location>
        <begin position="559"/>
        <end position="580"/>
    </location>
</feature>
<reference evidence="3" key="1">
    <citation type="journal article" date="2020" name="bioRxiv">
        <title>Comparative genomics of Chlamydomonas.</title>
        <authorList>
            <person name="Craig R.J."/>
            <person name="Hasan A.R."/>
            <person name="Ness R.W."/>
            <person name="Keightley P.D."/>
        </authorList>
    </citation>
    <scope>NUCLEOTIDE SEQUENCE</scope>
    <source>
        <strain evidence="3">SAG 7.73</strain>
    </source>
</reference>
<dbReference type="PANTHER" id="PTHR31595">
    <property type="entry name" value="LONG-CHAIN-ALCOHOL O-FATTY-ACYLTRANSFERASE 3-RELATED"/>
    <property type="match status" value="1"/>
</dbReference>
<feature type="transmembrane region" description="Helical" evidence="2">
    <location>
        <begin position="154"/>
        <end position="176"/>
    </location>
</feature>
<feature type="transmembrane region" description="Helical" evidence="2">
    <location>
        <begin position="125"/>
        <end position="142"/>
    </location>
</feature>
<accession>A0A835VSM7</accession>
<dbReference type="GO" id="GO:0006629">
    <property type="term" value="P:lipid metabolic process"/>
    <property type="evidence" value="ECO:0007669"/>
    <property type="project" value="InterPro"/>
</dbReference>
<feature type="compositionally biased region" description="Basic and acidic residues" evidence="1">
    <location>
        <begin position="442"/>
        <end position="451"/>
    </location>
</feature>
<feature type="compositionally biased region" description="Polar residues" evidence="1">
    <location>
        <begin position="338"/>
        <end position="349"/>
    </location>
</feature>
<keyword evidence="2" id="KW-1133">Transmembrane helix</keyword>
<feature type="region of interest" description="Disordered" evidence="1">
    <location>
        <begin position="327"/>
        <end position="385"/>
    </location>
</feature>
<organism evidence="3 4">
    <name type="scientific">Chlamydomonas incerta</name>
    <dbReference type="NCBI Taxonomy" id="51695"/>
    <lineage>
        <taxon>Eukaryota</taxon>
        <taxon>Viridiplantae</taxon>
        <taxon>Chlorophyta</taxon>
        <taxon>core chlorophytes</taxon>
        <taxon>Chlorophyceae</taxon>
        <taxon>CS clade</taxon>
        <taxon>Chlamydomonadales</taxon>
        <taxon>Chlamydomonadaceae</taxon>
        <taxon>Chlamydomonas</taxon>
    </lineage>
</organism>
<feature type="transmembrane region" description="Helical" evidence="2">
    <location>
        <begin position="30"/>
        <end position="47"/>
    </location>
</feature>
<dbReference type="Proteomes" id="UP000650467">
    <property type="component" value="Unassembled WGS sequence"/>
</dbReference>
<feature type="region of interest" description="Disordered" evidence="1">
    <location>
        <begin position="421"/>
        <end position="491"/>
    </location>
</feature>
<dbReference type="EMBL" id="JAEHOC010000048">
    <property type="protein sequence ID" value="KAG2426310.1"/>
    <property type="molecule type" value="Genomic_DNA"/>
</dbReference>
<dbReference type="AlphaFoldDB" id="A0A835VSM7"/>
<evidence type="ECO:0000256" key="2">
    <source>
        <dbReference type="SAM" id="Phobius"/>
    </source>
</evidence>
<feature type="transmembrane region" description="Helical" evidence="2">
    <location>
        <begin position="87"/>
        <end position="104"/>
    </location>
</feature>
<evidence type="ECO:0000313" key="4">
    <source>
        <dbReference type="Proteomes" id="UP000650467"/>
    </source>
</evidence>
<feature type="compositionally biased region" description="Low complexity" evidence="1">
    <location>
        <begin position="452"/>
        <end position="467"/>
    </location>
</feature>
<feature type="transmembrane region" description="Helical" evidence="2">
    <location>
        <begin position="527"/>
        <end position="547"/>
    </location>
</feature>
<feature type="compositionally biased region" description="Low complexity" evidence="1">
    <location>
        <begin position="350"/>
        <end position="368"/>
    </location>
</feature>
<keyword evidence="4" id="KW-1185">Reference proteome</keyword>
<evidence type="ECO:0000313" key="3">
    <source>
        <dbReference type="EMBL" id="KAG2426310.1"/>
    </source>
</evidence>
<dbReference type="PANTHER" id="PTHR31595:SF57">
    <property type="entry name" value="OS04G0481900 PROTEIN"/>
    <property type="match status" value="1"/>
</dbReference>